<evidence type="ECO:0000256" key="3">
    <source>
        <dbReference type="ARBA" id="ARBA00022989"/>
    </source>
</evidence>
<dbReference type="PANTHER" id="PTHR38480">
    <property type="entry name" value="SLR0254 PROTEIN"/>
    <property type="match status" value="1"/>
</dbReference>
<comment type="subcellular location">
    <subcellularLocation>
        <location evidence="1">Membrane</location>
        <topology evidence="1">Multi-pass membrane protein</topology>
    </subcellularLocation>
</comment>
<dbReference type="InterPro" id="IPR010432">
    <property type="entry name" value="RDD"/>
</dbReference>
<sequence>MNESLDKKVTIITPEQVQLQFQTAGIGSRAIAHLLDTLILMVVNGLLFFFVLLVRRLYAGDWLPAVADYLMAFSIILLILLNLGYFICTEAFMGGQTVGKRLLGLRVLQNNGQSATMLSILIRNLFRLLDMMPSFYFLGAVCIMFSAKDKRIGDMVAGTIVVIEARFERVKRRKLLDKAIVRKNYPNLVLNLEEAGKERITAQDWQLLLAWVERIPTMPAARLTELAEPIAQHFARVLELDQMVAKEPAAFLVNLYGILRGDWEV</sequence>
<evidence type="ECO:0000259" key="6">
    <source>
        <dbReference type="Pfam" id="PF06271"/>
    </source>
</evidence>
<organism evidence="7 8">
    <name type="scientific">Paenibacillus alba</name>
    <dbReference type="NCBI Taxonomy" id="1197127"/>
    <lineage>
        <taxon>Bacteria</taxon>
        <taxon>Bacillati</taxon>
        <taxon>Bacillota</taxon>
        <taxon>Bacilli</taxon>
        <taxon>Bacillales</taxon>
        <taxon>Paenibacillaceae</taxon>
        <taxon>Paenibacillus</taxon>
    </lineage>
</organism>
<evidence type="ECO:0000256" key="2">
    <source>
        <dbReference type="ARBA" id="ARBA00022692"/>
    </source>
</evidence>
<dbReference type="RefSeq" id="WP_326071710.1">
    <property type="nucleotide sequence ID" value="NZ_JARLKY010000020.1"/>
</dbReference>
<evidence type="ECO:0000313" key="7">
    <source>
        <dbReference type="EMBL" id="MEC0227369.1"/>
    </source>
</evidence>
<evidence type="ECO:0000313" key="8">
    <source>
        <dbReference type="Proteomes" id="UP001338137"/>
    </source>
</evidence>
<dbReference type="PANTHER" id="PTHR38480:SF1">
    <property type="entry name" value="SLR0254 PROTEIN"/>
    <property type="match status" value="1"/>
</dbReference>
<keyword evidence="2 5" id="KW-0812">Transmembrane</keyword>
<feature type="transmembrane region" description="Helical" evidence="5">
    <location>
        <begin position="66"/>
        <end position="87"/>
    </location>
</feature>
<dbReference type="Pfam" id="PF06271">
    <property type="entry name" value="RDD"/>
    <property type="match status" value="1"/>
</dbReference>
<comment type="caution">
    <text evidence="7">The sequence shown here is derived from an EMBL/GenBank/DDBJ whole genome shotgun (WGS) entry which is preliminary data.</text>
</comment>
<name>A0ABU6G139_9BACL</name>
<evidence type="ECO:0000256" key="4">
    <source>
        <dbReference type="ARBA" id="ARBA00023136"/>
    </source>
</evidence>
<keyword evidence="4 5" id="KW-0472">Membrane</keyword>
<accession>A0ABU6G139</accession>
<protein>
    <submittedName>
        <fullName evidence="7">RDD family protein</fullName>
    </submittedName>
</protein>
<gene>
    <name evidence="7" type="ORF">P4I72_09565</name>
</gene>
<reference evidence="7 8" key="1">
    <citation type="submission" date="2023-03" db="EMBL/GenBank/DDBJ databases">
        <title>Bacillus Genome Sequencing.</title>
        <authorList>
            <person name="Dunlap C."/>
        </authorList>
    </citation>
    <scope>NUCLEOTIDE SEQUENCE [LARGE SCALE GENOMIC DNA]</scope>
    <source>
        <strain evidence="7 8">BD-533</strain>
    </source>
</reference>
<feature type="domain" description="RDD" evidence="6">
    <location>
        <begin position="23"/>
        <end position="158"/>
    </location>
</feature>
<proteinExistence type="predicted"/>
<evidence type="ECO:0000256" key="1">
    <source>
        <dbReference type="ARBA" id="ARBA00004141"/>
    </source>
</evidence>
<keyword evidence="8" id="KW-1185">Reference proteome</keyword>
<dbReference type="EMBL" id="JARLKY010000020">
    <property type="protein sequence ID" value="MEC0227369.1"/>
    <property type="molecule type" value="Genomic_DNA"/>
</dbReference>
<evidence type="ECO:0000256" key="5">
    <source>
        <dbReference type="SAM" id="Phobius"/>
    </source>
</evidence>
<keyword evidence="3 5" id="KW-1133">Transmembrane helix</keyword>
<feature type="transmembrane region" description="Helical" evidence="5">
    <location>
        <begin position="125"/>
        <end position="145"/>
    </location>
</feature>
<feature type="transmembrane region" description="Helical" evidence="5">
    <location>
        <begin position="30"/>
        <end position="54"/>
    </location>
</feature>
<dbReference type="Proteomes" id="UP001338137">
    <property type="component" value="Unassembled WGS sequence"/>
</dbReference>